<proteinExistence type="inferred from homology"/>
<accession>A0A1R1PGG2</accession>
<feature type="compositionally biased region" description="Basic and acidic residues" evidence="4">
    <location>
        <begin position="1774"/>
        <end position="1787"/>
    </location>
</feature>
<feature type="region of interest" description="Disordered" evidence="4">
    <location>
        <begin position="2014"/>
        <end position="2036"/>
    </location>
</feature>
<gene>
    <name evidence="5" type="ORF">AX774_g6569</name>
</gene>
<feature type="compositionally biased region" description="Acidic residues" evidence="4">
    <location>
        <begin position="1430"/>
        <end position="1442"/>
    </location>
</feature>
<feature type="compositionally biased region" description="Polar residues" evidence="4">
    <location>
        <begin position="578"/>
        <end position="594"/>
    </location>
</feature>
<feature type="compositionally biased region" description="Low complexity" evidence="4">
    <location>
        <begin position="1724"/>
        <end position="1737"/>
    </location>
</feature>
<feature type="region of interest" description="Disordered" evidence="4">
    <location>
        <begin position="1293"/>
        <end position="1322"/>
    </location>
</feature>
<evidence type="ECO:0000256" key="4">
    <source>
        <dbReference type="SAM" id="MobiDB-lite"/>
    </source>
</evidence>
<dbReference type="Proteomes" id="UP000188320">
    <property type="component" value="Unassembled WGS sequence"/>
</dbReference>
<feature type="compositionally biased region" description="Basic and acidic residues" evidence="4">
    <location>
        <begin position="1672"/>
        <end position="1682"/>
    </location>
</feature>
<feature type="compositionally biased region" description="Polar residues" evidence="4">
    <location>
        <begin position="500"/>
        <end position="522"/>
    </location>
</feature>
<dbReference type="SUPFAM" id="SSF48452">
    <property type="entry name" value="TPR-like"/>
    <property type="match status" value="1"/>
</dbReference>
<dbReference type="GO" id="GO:0005634">
    <property type="term" value="C:nucleus"/>
    <property type="evidence" value="ECO:0007669"/>
    <property type="project" value="UniProtKB-SubCell"/>
</dbReference>
<dbReference type="PANTHER" id="PTHR15502">
    <property type="entry name" value="CALCINEURIN-BINDING PROTEIN CABIN 1-RELATED"/>
    <property type="match status" value="1"/>
</dbReference>
<dbReference type="InterPro" id="IPR011990">
    <property type="entry name" value="TPR-like_helical_dom_sf"/>
</dbReference>
<comment type="caution">
    <text evidence="5">The sequence shown here is derived from an EMBL/GenBank/DDBJ whole genome shotgun (WGS) entry which is preliminary data.</text>
</comment>
<evidence type="ECO:0008006" key="7">
    <source>
        <dbReference type="Google" id="ProtNLM"/>
    </source>
</evidence>
<feature type="compositionally biased region" description="Low complexity" evidence="4">
    <location>
        <begin position="1683"/>
        <end position="1707"/>
    </location>
</feature>
<evidence type="ECO:0000256" key="3">
    <source>
        <dbReference type="ARBA" id="ARBA00023242"/>
    </source>
</evidence>
<keyword evidence="3" id="KW-0539">Nucleus</keyword>
<feature type="region of interest" description="Disordered" evidence="4">
    <location>
        <begin position="1664"/>
        <end position="1737"/>
    </location>
</feature>
<dbReference type="EMBL" id="LSSK01001331">
    <property type="protein sequence ID" value="OMH80003.1"/>
    <property type="molecule type" value="Genomic_DNA"/>
</dbReference>
<feature type="region of interest" description="Disordered" evidence="4">
    <location>
        <begin position="2064"/>
        <end position="2096"/>
    </location>
</feature>
<dbReference type="GO" id="GO:0031491">
    <property type="term" value="F:nucleosome binding"/>
    <property type="evidence" value="ECO:0007669"/>
    <property type="project" value="TreeGrafter"/>
</dbReference>
<protein>
    <recommendedName>
        <fullName evidence="7">Histone transcription regulator 3</fullName>
    </recommendedName>
</protein>
<evidence type="ECO:0000313" key="6">
    <source>
        <dbReference type="Proteomes" id="UP000188320"/>
    </source>
</evidence>
<dbReference type="PANTHER" id="PTHR15502:SF7">
    <property type="entry name" value="CALCINEURIN-BINDING PROTEIN CABIN-1"/>
    <property type="match status" value="1"/>
</dbReference>
<evidence type="ECO:0000256" key="2">
    <source>
        <dbReference type="ARBA" id="ARBA00007335"/>
    </source>
</evidence>
<comment type="subcellular location">
    <subcellularLocation>
        <location evidence="1">Nucleus</location>
    </subcellularLocation>
</comment>
<organism evidence="5 6">
    <name type="scientific">Zancudomyces culisetae</name>
    <name type="common">Gut fungus</name>
    <name type="synonym">Smittium culisetae</name>
    <dbReference type="NCBI Taxonomy" id="1213189"/>
    <lineage>
        <taxon>Eukaryota</taxon>
        <taxon>Fungi</taxon>
        <taxon>Fungi incertae sedis</taxon>
        <taxon>Zoopagomycota</taxon>
        <taxon>Kickxellomycotina</taxon>
        <taxon>Harpellomycetes</taxon>
        <taxon>Harpellales</taxon>
        <taxon>Legeriomycetaceae</taxon>
        <taxon>Zancudomyces</taxon>
    </lineage>
</organism>
<comment type="similarity">
    <text evidence="2">Belongs to the HIR3 family.</text>
</comment>
<feature type="compositionally biased region" description="Basic and acidic residues" evidence="4">
    <location>
        <begin position="1297"/>
        <end position="1322"/>
    </location>
</feature>
<feature type="compositionally biased region" description="Acidic residues" evidence="4">
    <location>
        <begin position="1799"/>
        <end position="1810"/>
    </location>
</feature>
<feature type="region of interest" description="Disordered" evidence="4">
    <location>
        <begin position="1757"/>
        <end position="1810"/>
    </location>
</feature>
<reference evidence="6" key="1">
    <citation type="submission" date="2017-01" db="EMBL/GenBank/DDBJ databases">
        <authorList>
            <person name="Wang Y."/>
            <person name="White M."/>
            <person name="Kvist S."/>
            <person name="Moncalvo J.-M."/>
        </authorList>
    </citation>
    <scope>NUCLEOTIDE SEQUENCE [LARGE SCALE GENOMIC DNA]</scope>
    <source>
        <strain evidence="6">COL-18-3</strain>
    </source>
</reference>
<evidence type="ECO:0000313" key="5">
    <source>
        <dbReference type="EMBL" id="OMH80003.1"/>
    </source>
</evidence>
<feature type="region of interest" description="Disordered" evidence="4">
    <location>
        <begin position="500"/>
        <end position="596"/>
    </location>
</feature>
<sequence>MTIMEYEEFPFIPINYPEYEEEEGQGVVGAEGEAGEEEEEILEEKIDGLFEKYHEILFILKEKKYQKAISILAEILDSDVLSTEKYILESEEDEMKEVSDNEKENESINENERIIVTLDEIKAINKLKWLVLKTLGAARIYRTRELLRDLEEESQKVLFSTNDINEALSVREWVRIHVMLDSMVDKQDSAMNKSTLSEVKKQLVDAEKKYRYATVLNKKDVKSLYILGGVCISLGKYERSAKAFEECVFNSSLCFQGWDYLVENVDVSDSKQLQNNPMIGSYLAPNRGLFERNSDTSAFTLNLKGKNLDPYGWWGLEGLFYTAILQQDTETAGRILNIGQSIQSDFLVFDPLVQDFINAKNHESLRKTKAEIQYFKQSYKPAFHETGDIVHDFKKKLYEGIGVKMNKRSTDVEIRNNTAVKPVEIVFNSGEGVEKIAEKVVQRFQSILIETNQEKLKSNLNILGAKILLKEDKGADGSSLSPNVTELADMEMDSKLITQNQGAEENVDANTEKNTIGDSSPTDAVETEKAIENNENTENPGKELSDTTCTDDTEKEGAENGEQTEEAAQVVTRRSTRVRNMSKTSSTDNGSSNELGLKAGEFLNNTTGGLNATLEFPRKNVEDELRNQEDEKLTKLMFYLEDYCGTRPTERTGIVRTRKENENANAATNKENDPYSMLLKHKMWPIFGELLQSDVFERESIDKCEVINTSVTNLRQILSTYTNNDSTRSRRKQKGMGDKVQNSCVFSNSTLEFVDTLEKVIGSRNGGIYGFVFLFIQEVMHFKQRHALIHKDAKLYYLLARLIIMGGQVFIDYSKTRFHSHKIQNGKRVDSDVKGIELSLYSLDLISSYVETQLEQNCDNGVDLKVVDLFNRWGDLIVEELARLKIKERVNKNSNLRTILDLEPLLILILNYNKYRIGVCLNETVSSKSALKTCIAMSQNIAGVNKIILKYNKLKKKPMDETYGLFETLYNYYYRYLLMGGVETCQDGCVAVVPKKSINKSTLVEFFTGKISAIEYVEKISKCSGYFSTGEYGMVIELIGPIFKRSMSKLHEIIPLSQQEAHTGDENSGKSTGSEVDDSYLCELLYTSYYSVGNVKAAVLVLIVDLAKLIHKLYLQNTAHQLGQLIARVIQTLSKLYMLIKKVPGFMGNKIDGSGGTLVDFIKDSGVFSSDETKDADGKQYVNYLVDVITKLVIREYSKMLLVMVHFLPICVEDILDREVNWIEMIKKVVPDRYITLIVQLSSVLVFLIQKETKRFEMDIGKTNAVFTILYCLHHIMGKFGLCTYQDPEKISQPQVSDDKMETDGQKSLNNEKSDAETAAHTESGDKIQMDVYLEHKSGFGGLVVDLSGGFISKHYKDYCRDKARFATVNQQQGDPDVMQKAIGLFIQSVLCVYDVSVEVELQNELWEIVVHYQYNNNSDDGCCGRGGEGEDGEGEDGEDTGSEMSIQTTSVIFALLKNQLYESFRNNKPGILKQRRGLIELVYESCAEFTANNDLFTLVNLTLHASNSSGNLERRSEESGTVAIANSLGMNNSALNSLLFNATSVRNYLNKFNYQKILSEFSADTHSSTPKPVFMNSDTNGIVSDMYSNIYFIYASIQRDAIRVKKYSDPLRSAFEFASIINMCYINLHFNPKHWANWYVLGQSVLERVDYLLISGADSVSEMLPKPKTKSSSDGDTDKNNDTNTNTNTNADADLKSGTSTGTGTSMVTGKEPEKSRTFTQHLSLSSSSIEQSSLASNSTTAAAIAAEKTTSTSAFENKALEMYPETTTNCRSGKDKDKDKDDGKSKGKGNSSNNEDGNGDDDGDDDDDDEYPVRSYNIVWSYKVALLCFAQAIRLFESDVAIDTENCLPASISFPYELYYSTASLLYRMSSFPFNDNKSFSNILYSSVYNLVLKSKQQMLYSSTVSLFNQVSLELLLAKTLSKLNMKPEACLMFIKALYMGYKQPLLPGKPESGTGNILTGFTDLCIEPLVKFLATLTKLLLCDAICTCRAAKYISSLPGFPKIIEDNVDDASVSSQTSPDIRSRSFSGSFRGEAGKSNAGGSVIYKHDSVKNSNKEVYVISSDEGDDPPASPKKKQKLSHYTTKTSPKTKEQDSLCPQCRGNLIYSKKSVFTTILHLLEQMSVFDKKKTHHKYVFLQAYIYYHFFRDFVKARNSISNIVHLKLSGGRGLTSFYKTEMEFSGKFYYYAEKYALFAIKIIYNVSDSSAKAYSTSLDYYSWCQTFISGVDDFHTACKKVIVTENVFLNREIICNIARLYLYKLIVKKYKYVVNSCCTFFKLVPFYQSTNTAAIDDFQSTFFCGPMFLNIDKHKLDICHRSMLARIKRLLYIGKRSSAHSSLDNYFLSLYKQTYFLLLFLHRLFANIRKIPSNFNPQVFEQLPLNDPYFVYDVDLLSIDIYCRLLTFFGKSSPSYFITDGSLSSETSHDISGQDGPSLVELVDDFMLDLNNSSSHYQDSSTPDPELNSHQTTDNQKLWSFLLPGFHSTSTCPFYSTQSLFNYNRSPQQFSGDPSLNLNVHRTTSTYQKSPVSMFSTRMSQTYGEREELLLPNCLFLEFANLSNKLYALDFSTQQILINRPDMYLACCQKKYLASIDEGRLLKSKWITNIHSLVDIFDALKH</sequence>
<dbReference type="GO" id="GO:0006325">
    <property type="term" value="P:chromatin organization"/>
    <property type="evidence" value="ECO:0007669"/>
    <property type="project" value="InterPro"/>
</dbReference>
<feature type="region of interest" description="Disordered" evidence="4">
    <location>
        <begin position="1422"/>
        <end position="1443"/>
    </location>
</feature>
<keyword evidence="6" id="KW-1185">Reference proteome</keyword>
<name>A0A1R1PGG2_ZANCU</name>
<evidence type="ECO:0000256" key="1">
    <source>
        <dbReference type="ARBA" id="ARBA00004123"/>
    </source>
</evidence>
<dbReference type="InterPro" id="IPR033053">
    <property type="entry name" value="Hir3/CABIN1"/>
</dbReference>
<dbReference type="OrthoDB" id="77564at2759"/>